<gene>
    <name evidence="2" type="ORF">AMS68_007245</name>
</gene>
<dbReference type="Proteomes" id="UP000503462">
    <property type="component" value="Chromosome 5"/>
</dbReference>
<sequence length="367" mass="39805">MEEARKILAFGALPALSAVGFYGSMYLAYENGLIKSLSDIARGKTTALPNTKATIIRKWTGIKPIDQYLAFYLAFFVPTLGKSNASTTLQNRFFIGQFAGLWTLVALQAQKSGNSSVIQSRVNLMLAAFGIQTVGAATIVPLFLAIQLATSIVGKTSLTAGVLSESRTAALPLASTLTILIPLALGSFLRSQPQKQAWTNVFQLFYIFAELIERTAGPVVTPAASTGPLPASLVRVYSFTEWLSILSHVGTIVAILLTKIAPKLFPKGFAEHVSFRRVFLPRIKLETHGDLYEARIHFLRWDAAISLSSFLLWAAYSYAAVATPEKSLESFTRFGLEIVARVLITGPIGAATHLLRQRDMIAAGSFA</sequence>
<feature type="transmembrane region" description="Helical" evidence="1">
    <location>
        <begin position="338"/>
        <end position="355"/>
    </location>
</feature>
<dbReference type="OrthoDB" id="72269at2759"/>
<dbReference type="EMBL" id="CP051143">
    <property type="protein sequence ID" value="QIX01728.1"/>
    <property type="molecule type" value="Genomic_DNA"/>
</dbReference>
<proteinExistence type="predicted"/>
<feature type="transmembrane region" description="Helical" evidence="1">
    <location>
        <begin position="7"/>
        <end position="29"/>
    </location>
</feature>
<keyword evidence="1" id="KW-0812">Transmembrane</keyword>
<evidence type="ECO:0000313" key="3">
    <source>
        <dbReference type="Proteomes" id="UP000503462"/>
    </source>
</evidence>
<feature type="transmembrane region" description="Helical" evidence="1">
    <location>
        <begin position="122"/>
        <end position="149"/>
    </location>
</feature>
<organism evidence="2 3">
    <name type="scientific">Peltaster fructicola</name>
    <dbReference type="NCBI Taxonomy" id="286661"/>
    <lineage>
        <taxon>Eukaryota</taxon>
        <taxon>Fungi</taxon>
        <taxon>Dikarya</taxon>
        <taxon>Ascomycota</taxon>
        <taxon>Pezizomycotina</taxon>
        <taxon>Dothideomycetes</taxon>
        <taxon>Dothideomycetes incertae sedis</taxon>
        <taxon>Peltaster</taxon>
    </lineage>
</organism>
<reference evidence="2 3" key="1">
    <citation type="journal article" date="2016" name="Sci. Rep.">
        <title>Peltaster fructicola genome reveals evolution from an invasive phytopathogen to an ectophytic parasite.</title>
        <authorList>
            <person name="Xu C."/>
            <person name="Chen H."/>
            <person name="Gleason M.L."/>
            <person name="Xu J.R."/>
            <person name="Liu H."/>
            <person name="Zhang R."/>
            <person name="Sun G."/>
        </authorList>
    </citation>
    <scope>NUCLEOTIDE SEQUENCE [LARGE SCALE GENOMIC DNA]</scope>
    <source>
        <strain evidence="2 3">LNHT1506</strain>
    </source>
</reference>
<feature type="transmembrane region" description="Helical" evidence="1">
    <location>
        <begin position="298"/>
        <end position="318"/>
    </location>
</feature>
<evidence type="ECO:0000313" key="2">
    <source>
        <dbReference type="EMBL" id="QIX01728.1"/>
    </source>
</evidence>
<dbReference type="AlphaFoldDB" id="A0A6H0Y4G1"/>
<accession>A0A6H0Y4G1</accession>
<keyword evidence="1" id="KW-0472">Membrane</keyword>
<keyword evidence="3" id="KW-1185">Reference proteome</keyword>
<evidence type="ECO:0000256" key="1">
    <source>
        <dbReference type="SAM" id="Phobius"/>
    </source>
</evidence>
<name>A0A6H0Y4G1_9PEZI</name>
<protein>
    <submittedName>
        <fullName evidence="2">Uncharacterized protein</fullName>
    </submittedName>
</protein>
<feature type="transmembrane region" description="Helical" evidence="1">
    <location>
        <begin position="169"/>
        <end position="189"/>
    </location>
</feature>
<keyword evidence="1" id="KW-1133">Transmembrane helix</keyword>